<dbReference type="EMBL" id="BAAAEJ010000007">
    <property type="protein sequence ID" value="GAA0394527.1"/>
    <property type="molecule type" value="Genomic_DNA"/>
</dbReference>
<protein>
    <submittedName>
        <fullName evidence="1">Uncharacterized protein</fullName>
    </submittedName>
</protein>
<reference evidence="1 2" key="1">
    <citation type="journal article" date="2019" name="Int. J. Syst. Evol. Microbiol.">
        <title>The Global Catalogue of Microorganisms (GCM) 10K type strain sequencing project: providing services to taxonomists for standard genome sequencing and annotation.</title>
        <authorList>
            <consortium name="The Broad Institute Genomics Platform"/>
            <consortium name="The Broad Institute Genome Sequencing Center for Infectious Disease"/>
            <person name="Wu L."/>
            <person name="Ma J."/>
        </authorList>
    </citation>
    <scope>NUCLEOTIDE SEQUENCE [LARGE SCALE GENOMIC DNA]</scope>
    <source>
        <strain evidence="1 2">JCM 13476</strain>
    </source>
</reference>
<dbReference type="RefSeq" id="WP_167177536.1">
    <property type="nucleotide sequence ID" value="NZ_BAAAEJ010000007.1"/>
</dbReference>
<organism evidence="1 2">
    <name type="scientific">Brevundimonas terrae</name>
    <dbReference type="NCBI Taxonomy" id="363631"/>
    <lineage>
        <taxon>Bacteria</taxon>
        <taxon>Pseudomonadati</taxon>
        <taxon>Pseudomonadota</taxon>
        <taxon>Alphaproteobacteria</taxon>
        <taxon>Caulobacterales</taxon>
        <taxon>Caulobacteraceae</taxon>
        <taxon>Brevundimonas</taxon>
    </lineage>
</organism>
<evidence type="ECO:0000313" key="2">
    <source>
        <dbReference type="Proteomes" id="UP001500791"/>
    </source>
</evidence>
<name>A0ABN0YGA9_9CAUL</name>
<proteinExistence type="predicted"/>
<accession>A0ABN0YGA9</accession>
<comment type="caution">
    <text evidence="1">The sequence shown here is derived from an EMBL/GenBank/DDBJ whole genome shotgun (WGS) entry which is preliminary data.</text>
</comment>
<keyword evidence="2" id="KW-1185">Reference proteome</keyword>
<gene>
    <name evidence="1" type="ORF">GCM10009093_21380</name>
</gene>
<dbReference type="Proteomes" id="UP001500791">
    <property type="component" value="Unassembled WGS sequence"/>
</dbReference>
<evidence type="ECO:0000313" key="1">
    <source>
        <dbReference type="EMBL" id="GAA0394527.1"/>
    </source>
</evidence>
<sequence>MQYTNETSGTVEVDGEIYVWEIRRQPRPVGKREWEGMAITLRHQEYKREAIVEFPMVYRPNGSPNLEKQKVDLDVVKTSVRSILEAGWEPASRGKAVNFGVDAKGY</sequence>